<dbReference type="InterPro" id="IPR027417">
    <property type="entry name" value="P-loop_NTPase"/>
</dbReference>
<dbReference type="EMBL" id="BART01036360">
    <property type="protein sequence ID" value="GAH10183.1"/>
    <property type="molecule type" value="Genomic_DNA"/>
</dbReference>
<dbReference type="SUPFAM" id="SSF52540">
    <property type="entry name" value="P-loop containing nucleoside triphosphate hydrolases"/>
    <property type="match status" value="1"/>
</dbReference>
<name>X1ENF9_9ZZZZ</name>
<dbReference type="Gene3D" id="3.40.50.300">
    <property type="entry name" value="P-loop containing nucleotide triphosphate hydrolases"/>
    <property type="match status" value="1"/>
</dbReference>
<dbReference type="AlphaFoldDB" id="X1ENF9"/>
<comment type="caution">
    <text evidence="1">The sequence shown here is derived from an EMBL/GenBank/DDBJ whole genome shotgun (WGS) entry which is preliminary data.</text>
</comment>
<reference evidence="1" key="1">
    <citation type="journal article" date="2014" name="Front. Microbiol.">
        <title>High frequency of phylogenetically diverse reductive dehalogenase-homologous genes in deep subseafloor sedimentary metagenomes.</title>
        <authorList>
            <person name="Kawai M."/>
            <person name="Futagami T."/>
            <person name="Toyoda A."/>
            <person name="Takaki Y."/>
            <person name="Nishi S."/>
            <person name="Hori S."/>
            <person name="Arai W."/>
            <person name="Tsubouchi T."/>
            <person name="Morono Y."/>
            <person name="Uchiyama I."/>
            <person name="Ito T."/>
            <person name="Fujiyama A."/>
            <person name="Inagaki F."/>
            <person name="Takami H."/>
        </authorList>
    </citation>
    <scope>NUCLEOTIDE SEQUENCE</scope>
    <source>
        <strain evidence="1">Expedition CK06-06</strain>
    </source>
</reference>
<gene>
    <name evidence="1" type="ORF">S01H4_61353</name>
</gene>
<sequence length="173" mass="19617">SDIVIFLLSSNYGSLIDVCRLKEECKAECPMKTGEGHISYTHCEYKTTLAEGILHQTYKVLKGWDTQDKKEAMQFEEEFGKVLWTGIPDIEDSKVVPLICNNLAAKIIEWHSQKKLDFDNFCDRTNELIQIIENLDKNNKIEIYGIGGVGKTAIIQIALLIQRLKGREILAIG</sequence>
<feature type="non-terminal residue" evidence="1">
    <location>
        <position position="1"/>
    </location>
</feature>
<feature type="non-terminal residue" evidence="1">
    <location>
        <position position="173"/>
    </location>
</feature>
<organism evidence="1">
    <name type="scientific">marine sediment metagenome</name>
    <dbReference type="NCBI Taxonomy" id="412755"/>
    <lineage>
        <taxon>unclassified sequences</taxon>
        <taxon>metagenomes</taxon>
        <taxon>ecological metagenomes</taxon>
    </lineage>
</organism>
<protein>
    <submittedName>
        <fullName evidence="1">Uncharacterized protein</fullName>
    </submittedName>
</protein>
<accession>X1ENF9</accession>
<evidence type="ECO:0000313" key="1">
    <source>
        <dbReference type="EMBL" id="GAH10183.1"/>
    </source>
</evidence>
<proteinExistence type="predicted"/>